<proteinExistence type="predicted"/>
<feature type="region of interest" description="Disordered" evidence="1">
    <location>
        <begin position="425"/>
        <end position="448"/>
    </location>
</feature>
<sequence>MTSDIATLHPTLSTIRRAEWQLCRDAIDGEGAIKARAYEYLPAPSGFASQEDGGLKMYEAYRARATFPELLAPSVSAMIGIIHGKEIKIDLPDSMEYLYEDVDGNGLPLEAFHRRITRELLIIGSYAILADIPREGGDPYLSGYSRDRLINWDKDWWVLDETRMIRKGFVWDQLRQYLLLHIDGGLYSPLMYDENGNFEEIEVRGVGGMPLPRIPFVVGSAVDLSPRIEAPPLIGVARAALAMYQLSADYRHQLYMSGQETLVAIDGEAPEAVGAGVVHQMFSGEGKQAKLEYVSPTCSGIDAHEKAMDRERQAAVMAGARLFEDRSAQESGEAKRLRYASETATLVSVAQNSCAMLEKSLRNIGMIMGMSDEQQAEIVVHAPTDLMDRTMSPREFAALFGVYSAGGMSWETYFANGQRGGIFSSEDTAEDEAGRLDAPLAGNNPAVV</sequence>
<dbReference type="Pfam" id="PF13264">
    <property type="entry name" value="DUF4055"/>
    <property type="match status" value="1"/>
</dbReference>
<reference evidence="3" key="1">
    <citation type="submission" date="2020-04" db="EMBL/GenBank/DDBJ databases">
        <authorList>
            <person name="Chiriac C."/>
            <person name="Salcher M."/>
            <person name="Ghai R."/>
            <person name="Kavagutti S V."/>
        </authorList>
    </citation>
    <scope>NUCLEOTIDE SEQUENCE</scope>
</reference>
<evidence type="ECO:0000256" key="1">
    <source>
        <dbReference type="SAM" id="MobiDB-lite"/>
    </source>
</evidence>
<dbReference type="EMBL" id="LR796339">
    <property type="protein sequence ID" value="CAB4137458.1"/>
    <property type="molecule type" value="Genomic_DNA"/>
</dbReference>
<evidence type="ECO:0000259" key="2">
    <source>
        <dbReference type="Pfam" id="PF13264"/>
    </source>
</evidence>
<evidence type="ECO:0000313" key="3">
    <source>
        <dbReference type="EMBL" id="CAB4137458.1"/>
    </source>
</evidence>
<protein>
    <recommendedName>
        <fullName evidence="2">DUF4055 domain-containing protein</fullName>
    </recommendedName>
</protein>
<accession>A0A6J5LSM6</accession>
<gene>
    <name evidence="3" type="ORF">UFOVP317_37</name>
</gene>
<organism evidence="3">
    <name type="scientific">uncultured Caudovirales phage</name>
    <dbReference type="NCBI Taxonomy" id="2100421"/>
    <lineage>
        <taxon>Viruses</taxon>
        <taxon>Duplodnaviria</taxon>
        <taxon>Heunggongvirae</taxon>
        <taxon>Uroviricota</taxon>
        <taxon>Caudoviricetes</taxon>
        <taxon>Peduoviridae</taxon>
        <taxon>Maltschvirus</taxon>
        <taxon>Maltschvirus maltsch</taxon>
    </lineage>
</organism>
<feature type="domain" description="DUF4055" evidence="2">
    <location>
        <begin position="232"/>
        <end position="362"/>
    </location>
</feature>
<name>A0A6J5LSM6_9CAUD</name>
<dbReference type="InterPro" id="IPR025129">
    <property type="entry name" value="DUF4055"/>
</dbReference>